<comment type="similarity">
    <text evidence="1">Belongs to the UPF0381 family.</text>
</comment>
<dbReference type="PANTHER" id="PTHR38769:SF1">
    <property type="entry name" value="UPF0381 PROTEIN YFCZ-RELATED"/>
    <property type="match status" value="1"/>
</dbReference>
<dbReference type="PANTHER" id="PTHR38769">
    <property type="entry name" value="UPF0381 PROTEIN YFCZ-RELATED"/>
    <property type="match status" value="1"/>
</dbReference>
<protein>
    <submittedName>
        <fullName evidence="3">Protein of uncharacterized function (DUF406)</fullName>
    </submittedName>
</protein>
<dbReference type="RefSeq" id="WP_094947818.1">
    <property type="nucleotide sequence ID" value="NZ_JBMHIA010000035.1"/>
</dbReference>
<dbReference type="InParanoid" id="A0A263H9I8"/>
<dbReference type="InterPro" id="IPR005272">
    <property type="entry name" value="DUF406"/>
</dbReference>
<dbReference type="OrthoDB" id="6198608at2"/>
<dbReference type="Proteomes" id="UP000254507">
    <property type="component" value="Unassembled WGS sequence"/>
</dbReference>
<name>A0A263H9I8_9PAST</name>
<proteinExistence type="inferred from homology"/>
<reference evidence="3 5" key="2">
    <citation type="submission" date="2018-06" db="EMBL/GenBank/DDBJ databases">
        <authorList>
            <consortium name="Pathogen Informatics"/>
            <person name="Doyle S."/>
        </authorList>
    </citation>
    <scope>NUCLEOTIDE SEQUENCE [LARGE SCALE GENOMIC DNA]</scope>
    <source>
        <strain evidence="3 5">NCTC10851</strain>
    </source>
</reference>
<evidence type="ECO:0000313" key="5">
    <source>
        <dbReference type="Proteomes" id="UP000254507"/>
    </source>
</evidence>
<accession>A0A263H9I8</accession>
<dbReference type="Pfam" id="PF04175">
    <property type="entry name" value="DUF406"/>
    <property type="match status" value="1"/>
</dbReference>
<dbReference type="Proteomes" id="UP000215738">
    <property type="component" value="Unassembled WGS sequence"/>
</dbReference>
<dbReference type="Gene3D" id="3.30.70.860">
    <property type="match status" value="1"/>
</dbReference>
<evidence type="ECO:0000313" key="2">
    <source>
        <dbReference type="EMBL" id="OZN24114.1"/>
    </source>
</evidence>
<dbReference type="EMBL" id="NLFK01000014">
    <property type="protein sequence ID" value="OZN24114.1"/>
    <property type="molecule type" value="Genomic_DNA"/>
</dbReference>
<dbReference type="EMBL" id="UFSB01000001">
    <property type="protein sequence ID" value="SUU34292.1"/>
    <property type="molecule type" value="Genomic_DNA"/>
</dbReference>
<gene>
    <name evidence="3" type="primary">yiiS</name>
    <name evidence="2" type="ORF">CFY87_10975</name>
    <name evidence="3" type="ORF">NCTC10851_00252</name>
</gene>
<keyword evidence="4" id="KW-1185">Reference proteome</keyword>
<sequence>MSEKTLQCKAEEVKACCCVDVGTIIDNSDLTVDFSQSYATEAQAKEALEYLTQKARAAESEPCEIKSEIAAVEGSYQLNAHFTFSCQAETMIFQLSTR</sequence>
<evidence type="ECO:0000313" key="3">
    <source>
        <dbReference type="EMBL" id="SUU34292.1"/>
    </source>
</evidence>
<dbReference type="AlphaFoldDB" id="A0A263H9I8"/>
<reference evidence="2 4" key="1">
    <citation type="submission" date="2017-07" db="EMBL/GenBank/DDBJ databases">
        <title>Virulence factors identified in Actinobacillus seminis.</title>
        <authorList>
            <person name="Negrete-Abascal E."/>
            <person name="Vaca-Pacheco S."/>
            <person name="Montes-Garcia F."/>
            <person name="Leyto-Gil A.M."/>
            <person name="Fragoso-Garcia E."/>
            <person name="Carvente-Garcia R."/>
            <person name="Perez-Agueros S."/>
            <person name="Castelan-Sanchez H.G."/>
            <person name="Garcia-Molina A."/>
            <person name="Villamar T.E."/>
            <person name="Vazquez-Cruz C."/>
        </authorList>
    </citation>
    <scope>NUCLEOTIDE SEQUENCE [LARGE SCALE GENOMIC DNA]</scope>
    <source>
        <strain evidence="2 4">ATCC 15768</strain>
    </source>
</reference>
<evidence type="ECO:0000256" key="1">
    <source>
        <dbReference type="ARBA" id="ARBA00006201"/>
    </source>
</evidence>
<evidence type="ECO:0000313" key="4">
    <source>
        <dbReference type="Proteomes" id="UP000215738"/>
    </source>
</evidence>
<dbReference type="FunCoup" id="A0A263H9I8">
    <property type="interactions" value="142"/>
</dbReference>
<dbReference type="InterPro" id="IPR035571">
    <property type="entry name" value="UPF0234-like_C"/>
</dbReference>
<dbReference type="GO" id="GO:0005829">
    <property type="term" value="C:cytosol"/>
    <property type="evidence" value="ECO:0007669"/>
    <property type="project" value="TreeGrafter"/>
</dbReference>
<dbReference type="NCBIfam" id="TIGR00743">
    <property type="entry name" value="DUF406 family protein"/>
    <property type="match status" value="1"/>
</dbReference>
<organism evidence="3 5">
    <name type="scientific">Actinobacillus seminis</name>
    <dbReference type="NCBI Taxonomy" id="722"/>
    <lineage>
        <taxon>Bacteria</taxon>
        <taxon>Pseudomonadati</taxon>
        <taxon>Pseudomonadota</taxon>
        <taxon>Gammaproteobacteria</taxon>
        <taxon>Pasteurellales</taxon>
        <taxon>Pasteurellaceae</taxon>
        <taxon>Actinobacillus</taxon>
    </lineage>
</organism>